<dbReference type="FunCoup" id="F1A0G1">
    <property type="interactions" value="937"/>
</dbReference>
<gene>
    <name evidence="2" type="ORF">DICPUDRAFT_157955</name>
</gene>
<proteinExistence type="predicted"/>
<dbReference type="OMA" id="QHTSINI"/>
<dbReference type="RefSeq" id="XP_003293149.1">
    <property type="nucleotide sequence ID" value="XM_003293101.1"/>
</dbReference>
<dbReference type="EMBL" id="GL871338">
    <property type="protein sequence ID" value="EGC30326.1"/>
    <property type="molecule type" value="Genomic_DNA"/>
</dbReference>
<accession>F1A0G1</accession>
<dbReference type="VEuPathDB" id="AmoebaDB:DICPUDRAFT_157955"/>
<reference evidence="3" key="1">
    <citation type="journal article" date="2011" name="Genome Biol.">
        <title>Comparative genomics of the social amoebae Dictyostelium discoideum and Dictyostelium purpureum.</title>
        <authorList>
            <consortium name="US DOE Joint Genome Institute (JGI-PGF)"/>
            <person name="Sucgang R."/>
            <person name="Kuo A."/>
            <person name="Tian X."/>
            <person name="Salerno W."/>
            <person name="Parikh A."/>
            <person name="Feasley C.L."/>
            <person name="Dalin E."/>
            <person name="Tu H."/>
            <person name="Huang E."/>
            <person name="Barry K."/>
            <person name="Lindquist E."/>
            <person name="Shapiro H."/>
            <person name="Bruce D."/>
            <person name="Schmutz J."/>
            <person name="Salamov A."/>
            <person name="Fey P."/>
            <person name="Gaudet P."/>
            <person name="Anjard C."/>
            <person name="Babu M.M."/>
            <person name="Basu S."/>
            <person name="Bushmanova Y."/>
            <person name="van der Wel H."/>
            <person name="Katoh-Kurasawa M."/>
            <person name="Dinh C."/>
            <person name="Coutinho P.M."/>
            <person name="Saito T."/>
            <person name="Elias M."/>
            <person name="Schaap P."/>
            <person name="Kay R.R."/>
            <person name="Henrissat B."/>
            <person name="Eichinger L."/>
            <person name="Rivero F."/>
            <person name="Putnam N.H."/>
            <person name="West C.M."/>
            <person name="Loomis W.F."/>
            <person name="Chisholm R.L."/>
            <person name="Shaulsky G."/>
            <person name="Strassmann J.E."/>
            <person name="Queller D.C."/>
            <person name="Kuspa A."/>
            <person name="Grigoriev I.V."/>
        </authorList>
    </citation>
    <scope>NUCLEOTIDE SEQUENCE [LARGE SCALE GENOMIC DNA]</scope>
    <source>
        <strain evidence="3">QSDP1</strain>
    </source>
</reference>
<evidence type="ECO:0000313" key="3">
    <source>
        <dbReference type="Proteomes" id="UP000001064"/>
    </source>
</evidence>
<feature type="region of interest" description="Disordered" evidence="1">
    <location>
        <begin position="1"/>
        <end position="26"/>
    </location>
</feature>
<sequence length="87" mass="9860">MAQGPYTIDPTKEQKNIKTNKNPQHTSINIENLSSTADGWFRIVSESFPAEEDFIDPNQKFQLKKKYNGHPITIVNLGKTQLKVSAE</sequence>
<dbReference type="eggNOG" id="ENOG502RIE6">
    <property type="taxonomic scope" value="Eukaryota"/>
</dbReference>
<dbReference type="KEGG" id="dpp:DICPUDRAFT_157955"/>
<keyword evidence="3" id="KW-1185">Reference proteome</keyword>
<dbReference type="GeneID" id="10510772"/>
<dbReference type="OrthoDB" id="10432046at2759"/>
<feature type="compositionally biased region" description="Polar residues" evidence="1">
    <location>
        <begin position="17"/>
        <end position="26"/>
    </location>
</feature>
<protein>
    <submittedName>
        <fullName evidence="2">Uncharacterized protein</fullName>
    </submittedName>
</protein>
<organism evidence="2 3">
    <name type="scientific">Dictyostelium purpureum</name>
    <name type="common">Slime mold</name>
    <dbReference type="NCBI Taxonomy" id="5786"/>
    <lineage>
        <taxon>Eukaryota</taxon>
        <taxon>Amoebozoa</taxon>
        <taxon>Evosea</taxon>
        <taxon>Eumycetozoa</taxon>
        <taxon>Dictyostelia</taxon>
        <taxon>Dictyosteliales</taxon>
        <taxon>Dictyosteliaceae</taxon>
        <taxon>Dictyostelium</taxon>
    </lineage>
</organism>
<dbReference type="InParanoid" id="F1A0G1"/>
<evidence type="ECO:0000313" key="2">
    <source>
        <dbReference type="EMBL" id="EGC30326.1"/>
    </source>
</evidence>
<name>F1A0G1_DICPU</name>
<dbReference type="AlphaFoldDB" id="F1A0G1"/>
<dbReference type="Proteomes" id="UP000001064">
    <property type="component" value="Unassembled WGS sequence"/>
</dbReference>
<evidence type="ECO:0000256" key="1">
    <source>
        <dbReference type="SAM" id="MobiDB-lite"/>
    </source>
</evidence>